<evidence type="ECO:0000313" key="2">
    <source>
        <dbReference type="EMBL" id="RZS29488.1"/>
    </source>
</evidence>
<sequence length="243" mass="24425">MLEATFWGFVGGAALIVGAVLGLLIDVPRRVIGLIMAFGAGVLISALAFDLTGEALRAGGFGAVALGLFAGSAVFFLADRWLDRRGGSGRKRSAAGPDDEVSFGLVLGAVLDGIPESVVIGVSLLGGEGVGVAMVVAVFLSNVPESLSAATGLRGRRSPMWIIGLWTAVTVVSALSAGLGNLALGDAPPEVVAAIQAFAAGAILTMLVDTMIPEAYDAEGRSKATGLVTTAGFALAVLLTTLE</sequence>
<keyword evidence="1" id="KW-1133">Transmembrane helix</keyword>
<evidence type="ECO:0000313" key="3">
    <source>
        <dbReference type="Proteomes" id="UP000294257"/>
    </source>
</evidence>
<dbReference type="EMBL" id="SGWQ01000021">
    <property type="protein sequence ID" value="RZS29488.1"/>
    <property type="molecule type" value="Genomic_DNA"/>
</dbReference>
<feature type="transmembrane region" description="Helical" evidence="1">
    <location>
        <begin position="61"/>
        <end position="82"/>
    </location>
</feature>
<dbReference type="OrthoDB" id="1145132at2"/>
<accession>A0A4Q7KCB2</accession>
<organism evidence="2 3">
    <name type="scientific">Herbihabitans rhizosphaerae</name>
    <dbReference type="NCBI Taxonomy" id="1872711"/>
    <lineage>
        <taxon>Bacteria</taxon>
        <taxon>Bacillati</taxon>
        <taxon>Actinomycetota</taxon>
        <taxon>Actinomycetes</taxon>
        <taxon>Pseudonocardiales</taxon>
        <taxon>Pseudonocardiaceae</taxon>
        <taxon>Herbihabitans</taxon>
    </lineage>
</organism>
<comment type="caution">
    <text evidence="2">The sequence shown here is derived from an EMBL/GenBank/DDBJ whole genome shotgun (WGS) entry which is preliminary data.</text>
</comment>
<feature type="transmembrane region" description="Helical" evidence="1">
    <location>
        <begin position="191"/>
        <end position="212"/>
    </location>
</feature>
<dbReference type="RefSeq" id="WP_130348883.1">
    <property type="nucleotide sequence ID" value="NZ_SGWQ01000021.1"/>
</dbReference>
<keyword evidence="3" id="KW-1185">Reference proteome</keyword>
<protein>
    <submittedName>
        <fullName evidence="2">ZIP family zinc transporter</fullName>
    </submittedName>
</protein>
<feature type="transmembrane region" description="Helical" evidence="1">
    <location>
        <begin position="118"/>
        <end position="140"/>
    </location>
</feature>
<name>A0A4Q7KCB2_9PSEU</name>
<keyword evidence="1" id="KW-0472">Membrane</keyword>
<dbReference type="AlphaFoldDB" id="A0A4Q7KCB2"/>
<feature type="transmembrane region" description="Helical" evidence="1">
    <location>
        <begin position="224"/>
        <end position="242"/>
    </location>
</feature>
<feature type="transmembrane region" description="Helical" evidence="1">
    <location>
        <begin position="6"/>
        <end position="24"/>
    </location>
</feature>
<feature type="transmembrane region" description="Helical" evidence="1">
    <location>
        <begin position="31"/>
        <end position="49"/>
    </location>
</feature>
<dbReference type="Proteomes" id="UP000294257">
    <property type="component" value="Unassembled WGS sequence"/>
</dbReference>
<feature type="transmembrane region" description="Helical" evidence="1">
    <location>
        <begin position="160"/>
        <end position="184"/>
    </location>
</feature>
<proteinExistence type="predicted"/>
<keyword evidence="1" id="KW-0812">Transmembrane</keyword>
<evidence type="ECO:0000256" key="1">
    <source>
        <dbReference type="SAM" id="Phobius"/>
    </source>
</evidence>
<reference evidence="2 3" key="1">
    <citation type="submission" date="2019-02" db="EMBL/GenBank/DDBJ databases">
        <title>Genomic Encyclopedia of Type Strains, Phase IV (KMG-IV): sequencing the most valuable type-strain genomes for metagenomic binning, comparative biology and taxonomic classification.</title>
        <authorList>
            <person name="Goeker M."/>
        </authorList>
    </citation>
    <scope>NUCLEOTIDE SEQUENCE [LARGE SCALE GENOMIC DNA]</scope>
    <source>
        <strain evidence="2 3">DSM 101727</strain>
    </source>
</reference>
<gene>
    <name evidence="2" type="ORF">EV193_12131</name>
</gene>